<dbReference type="AlphaFoldDB" id="A0A976A895"/>
<gene>
    <name evidence="1" type="ORF">CBM2587_B90265</name>
</gene>
<accession>A0A976A895</accession>
<dbReference type="EMBL" id="OFSQ01000038">
    <property type="protein sequence ID" value="SOY67815.1"/>
    <property type="molecule type" value="Genomic_DNA"/>
</dbReference>
<evidence type="ECO:0000313" key="1">
    <source>
        <dbReference type="EMBL" id="SOY67815.1"/>
    </source>
</evidence>
<evidence type="ECO:0000313" key="2">
    <source>
        <dbReference type="Proteomes" id="UP000256780"/>
    </source>
</evidence>
<organism evidence="1 2">
    <name type="scientific">Cupriavidus taiwanensis</name>
    <dbReference type="NCBI Taxonomy" id="164546"/>
    <lineage>
        <taxon>Bacteria</taxon>
        <taxon>Pseudomonadati</taxon>
        <taxon>Pseudomonadota</taxon>
        <taxon>Betaproteobacteria</taxon>
        <taxon>Burkholderiales</taxon>
        <taxon>Burkholderiaceae</taxon>
        <taxon>Cupriavidus</taxon>
    </lineage>
</organism>
<protein>
    <submittedName>
        <fullName evidence="1">Uncharacterized protein</fullName>
    </submittedName>
</protein>
<proteinExistence type="predicted"/>
<reference evidence="1 2" key="1">
    <citation type="submission" date="2018-01" db="EMBL/GenBank/DDBJ databases">
        <authorList>
            <person name="Clerissi C."/>
        </authorList>
    </citation>
    <scope>NUCLEOTIDE SEQUENCE [LARGE SCALE GENOMIC DNA]</scope>
    <source>
        <strain evidence="1">Cupriavidus sp. LMG 19464</strain>
    </source>
</reference>
<dbReference type="Proteomes" id="UP000256780">
    <property type="component" value="Chromosome CBM2587_b"/>
</dbReference>
<name>A0A976A895_9BURK</name>
<sequence>MLCLNDGVATESPALAGGTFIELQGCNDVTM</sequence>
<comment type="caution">
    <text evidence="1">The sequence shown here is derived from an EMBL/GenBank/DDBJ whole genome shotgun (WGS) entry which is preliminary data.</text>
</comment>